<keyword evidence="4 6" id="KW-1133">Transmembrane helix</keyword>
<keyword evidence="5 6" id="KW-0472">Membrane</keyword>
<evidence type="ECO:0000256" key="3">
    <source>
        <dbReference type="ARBA" id="ARBA00022692"/>
    </source>
</evidence>
<feature type="transmembrane region" description="Helical" evidence="6">
    <location>
        <begin position="297"/>
        <end position="314"/>
    </location>
</feature>
<feature type="transmembrane region" description="Helical" evidence="6">
    <location>
        <begin position="241"/>
        <end position="261"/>
    </location>
</feature>
<dbReference type="AlphaFoldDB" id="A0AAU7DPE0"/>
<dbReference type="GO" id="GO:0016020">
    <property type="term" value="C:membrane"/>
    <property type="evidence" value="ECO:0007669"/>
    <property type="project" value="UniProtKB-SubCell"/>
</dbReference>
<feature type="transmembrane region" description="Helical" evidence="6">
    <location>
        <begin position="386"/>
        <end position="403"/>
    </location>
</feature>
<evidence type="ECO:0000259" key="7">
    <source>
        <dbReference type="PROSITE" id="PS50850"/>
    </source>
</evidence>
<dbReference type="PROSITE" id="PS50850">
    <property type="entry name" value="MFS"/>
    <property type="match status" value="1"/>
</dbReference>
<reference evidence="8" key="1">
    <citation type="submission" date="2023-03" db="EMBL/GenBank/DDBJ databases">
        <title>Edaphobacter sp.</title>
        <authorList>
            <person name="Huber K.J."/>
            <person name="Papendorf J."/>
            <person name="Pilke C."/>
            <person name="Bunk B."/>
            <person name="Sproeer C."/>
            <person name="Pester M."/>
        </authorList>
    </citation>
    <scope>NUCLEOTIDE SEQUENCE</scope>
    <source>
        <strain evidence="8">DSM 110680</strain>
    </source>
</reference>
<dbReference type="InterPro" id="IPR020846">
    <property type="entry name" value="MFS_dom"/>
</dbReference>
<evidence type="ECO:0000256" key="1">
    <source>
        <dbReference type="ARBA" id="ARBA00004141"/>
    </source>
</evidence>
<dbReference type="Gene3D" id="1.20.1250.20">
    <property type="entry name" value="MFS general substrate transporter like domains"/>
    <property type="match status" value="2"/>
</dbReference>
<evidence type="ECO:0000256" key="4">
    <source>
        <dbReference type="ARBA" id="ARBA00022989"/>
    </source>
</evidence>
<evidence type="ECO:0000313" key="8">
    <source>
        <dbReference type="EMBL" id="XBH19643.1"/>
    </source>
</evidence>
<dbReference type="Pfam" id="PF07690">
    <property type="entry name" value="MFS_1"/>
    <property type="match status" value="1"/>
</dbReference>
<dbReference type="CDD" id="cd17319">
    <property type="entry name" value="MFS_ExuT_GudP_like"/>
    <property type="match status" value="1"/>
</dbReference>
<dbReference type="InterPro" id="IPR011701">
    <property type="entry name" value="MFS"/>
</dbReference>
<comment type="subcellular location">
    <subcellularLocation>
        <location evidence="1">Membrane</location>
        <topology evidence="1">Multi-pass membrane protein</topology>
    </subcellularLocation>
</comment>
<feature type="transmembrane region" description="Helical" evidence="6">
    <location>
        <begin position="141"/>
        <end position="165"/>
    </location>
</feature>
<protein>
    <submittedName>
        <fullName evidence="8">MFS transporter</fullName>
    </submittedName>
</protein>
<dbReference type="PANTHER" id="PTHR43791">
    <property type="entry name" value="PERMEASE-RELATED"/>
    <property type="match status" value="1"/>
</dbReference>
<feature type="transmembrane region" description="Helical" evidence="6">
    <location>
        <begin position="273"/>
        <end position="290"/>
    </location>
</feature>
<name>A0AAU7DPE0_9BACT</name>
<feature type="transmembrane region" description="Helical" evidence="6">
    <location>
        <begin position="320"/>
        <end position="340"/>
    </location>
</feature>
<feature type="transmembrane region" description="Helical" evidence="6">
    <location>
        <begin position="352"/>
        <end position="374"/>
    </location>
</feature>
<evidence type="ECO:0000256" key="5">
    <source>
        <dbReference type="ARBA" id="ARBA00023136"/>
    </source>
</evidence>
<dbReference type="EMBL" id="CP121196">
    <property type="protein sequence ID" value="XBH19643.1"/>
    <property type="molecule type" value="Genomic_DNA"/>
</dbReference>
<feature type="transmembrane region" description="Helical" evidence="6">
    <location>
        <begin position="83"/>
        <end position="102"/>
    </location>
</feature>
<keyword evidence="3 6" id="KW-0812">Transmembrane</keyword>
<evidence type="ECO:0000256" key="6">
    <source>
        <dbReference type="SAM" id="Phobius"/>
    </source>
</evidence>
<dbReference type="InterPro" id="IPR036259">
    <property type="entry name" value="MFS_trans_sf"/>
</dbReference>
<feature type="transmembrane region" description="Helical" evidence="6">
    <location>
        <begin position="52"/>
        <end position="76"/>
    </location>
</feature>
<feature type="domain" description="Major facilitator superfamily (MFS) profile" evidence="7">
    <location>
        <begin position="17"/>
        <end position="410"/>
    </location>
</feature>
<proteinExistence type="predicted"/>
<organism evidence="8">
    <name type="scientific">Telmatobacter sp. DSM 110680</name>
    <dbReference type="NCBI Taxonomy" id="3036704"/>
    <lineage>
        <taxon>Bacteria</taxon>
        <taxon>Pseudomonadati</taxon>
        <taxon>Acidobacteriota</taxon>
        <taxon>Terriglobia</taxon>
        <taxon>Terriglobales</taxon>
        <taxon>Acidobacteriaceae</taxon>
        <taxon>Telmatobacter</taxon>
    </lineage>
</organism>
<keyword evidence="2" id="KW-0813">Transport</keyword>
<accession>A0AAU7DPE0</accession>
<feature type="transmembrane region" description="Helical" evidence="6">
    <location>
        <begin position="108"/>
        <end position="129"/>
    </location>
</feature>
<dbReference type="FunFam" id="1.20.1250.20:FF:000018">
    <property type="entry name" value="MFS transporter permease"/>
    <property type="match status" value="1"/>
</dbReference>
<dbReference type="GO" id="GO:0022857">
    <property type="term" value="F:transmembrane transporter activity"/>
    <property type="evidence" value="ECO:0007669"/>
    <property type="project" value="InterPro"/>
</dbReference>
<feature type="transmembrane region" description="Helical" evidence="6">
    <location>
        <begin position="177"/>
        <end position="197"/>
    </location>
</feature>
<evidence type="ECO:0000256" key="2">
    <source>
        <dbReference type="ARBA" id="ARBA00022448"/>
    </source>
</evidence>
<dbReference type="SUPFAM" id="SSF103473">
    <property type="entry name" value="MFS general substrate transporter"/>
    <property type="match status" value="1"/>
</dbReference>
<gene>
    <name evidence="8" type="ORF">P8935_10065</name>
</gene>
<dbReference type="RefSeq" id="WP_348264863.1">
    <property type="nucleotide sequence ID" value="NZ_CP121196.1"/>
</dbReference>
<sequence>MSPAPLSPLYRKIAWRLVPFLMLLYMVAFLDRVNISFAALTMNRDLGISESVYGFAAGVFFLSYCLFEVPANLVLAQLGARRWLSILMVIWGFVSMGTAFVHTEAAYIGARFLLGIAESGFYPGVIYYFTFWLPRAMRTRMLALFLLAVPLCNSIGSPISAHILLLNKVANMRGWQWLFLLEGMPAVILGIAAWFLLADGPWSARWLSSDEKEQIIDDLQRDEVQQPDSGKQGLHVARDCVIYFLWSSGNYGLTFWLPKILTGVGASNLSTGWWATVTFGFGALAMLWASRRRGFRALPYLFIASSAGFVAVGLGHSAFVAVAGFSLAAMGILASLPMFWSLAASRLSGKAAGAAIALVNSVGAVGAFAGPSAMGWLHDVTHHYSAGLWAIAAAMALGGGLVYRESARSAS</sequence>
<dbReference type="PANTHER" id="PTHR43791:SF36">
    <property type="entry name" value="TRANSPORTER, PUTATIVE (AFU_ORTHOLOGUE AFUA_6G08340)-RELATED"/>
    <property type="match status" value="1"/>
</dbReference>